<dbReference type="AlphaFoldDB" id="A0A418B133"/>
<dbReference type="Proteomes" id="UP000285060">
    <property type="component" value="Unassembled WGS sequence"/>
</dbReference>
<proteinExistence type="predicted"/>
<comment type="caution">
    <text evidence="2">The sequence shown here is derived from an EMBL/GenBank/DDBJ whole genome shotgun (WGS) entry which is preliminary data.</text>
</comment>
<accession>A0A418B133</accession>
<evidence type="ECO:0000256" key="1">
    <source>
        <dbReference type="SAM" id="Coils"/>
    </source>
</evidence>
<gene>
    <name evidence="2" type="ORF">DYB32_003231</name>
</gene>
<name>A0A418B133_9STRA</name>
<keyword evidence="1" id="KW-0175">Coiled coil</keyword>
<reference evidence="2 3" key="1">
    <citation type="submission" date="2018-08" db="EMBL/GenBank/DDBJ databases">
        <title>Aphanomyces genome sequencing and annotation.</title>
        <authorList>
            <person name="Minardi D."/>
            <person name="Oidtmann B."/>
            <person name="Van Der Giezen M."/>
            <person name="Studholme D.J."/>
        </authorList>
    </citation>
    <scope>NUCLEOTIDE SEQUENCE [LARGE SCALE GENOMIC DNA]</scope>
    <source>
        <strain evidence="2 3">NJM0002</strain>
    </source>
</reference>
<feature type="coiled-coil region" evidence="1">
    <location>
        <begin position="45"/>
        <end position="124"/>
    </location>
</feature>
<sequence>MLASLPEAVTQQVLVYMVHRVQTVGRTHFVVATNTLSSFQMTTAYDKHKAQLRAAKDKCAAFESAAEQARAVRRDRDRLAQLLSVKTNGMVQLKAETDALQKQLASVNITAAKLARQVEVLERTKCRGISTVRSTLQSQSPSCIP</sequence>
<keyword evidence="3" id="KW-1185">Reference proteome</keyword>
<protein>
    <submittedName>
        <fullName evidence="2">Uncharacterized protein</fullName>
    </submittedName>
</protein>
<dbReference type="EMBL" id="QUSY01000191">
    <property type="protein sequence ID" value="RHY31709.1"/>
    <property type="molecule type" value="Genomic_DNA"/>
</dbReference>
<evidence type="ECO:0000313" key="3">
    <source>
        <dbReference type="Proteomes" id="UP000285060"/>
    </source>
</evidence>
<evidence type="ECO:0000313" key="2">
    <source>
        <dbReference type="EMBL" id="RHY31709.1"/>
    </source>
</evidence>
<organism evidence="2 3">
    <name type="scientific">Aphanomyces invadans</name>
    <dbReference type="NCBI Taxonomy" id="157072"/>
    <lineage>
        <taxon>Eukaryota</taxon>
        <taxon>Sar</taxon>
        <taxon>Stramenopiles</taxon>
        <taxon>Oomycota</taxon>
        <taxon>Saprolegniomycetes</taxon>
        <taxon>Saprolegniales</taxon>
        <taxon>Verrucalvaceae</taxon>
        <taxon>Aphanomyces</taxon>
    </lineage>
</organism>